<accession>A0A914EE92</accession>
<dbReference type="InterPro" id="IPR038203">
    <property type="entry name" value="Diapausin_sf"/>
</dbReference>
<keyword evidence="2" id="KW-1185">Reference proteome</keyword>
<evidence type="ECO:0000256" key="1">
    <source>
        <dbReference type="SAM" id="SignalP"/>
    </source>
</evidence>
<feature type="chain" id="PRO_5037134168" evidence="1">
    <location>
        <begin position="24"/>
        <end position="112"/>
    </location>
</feature>
<organism evidence="2 3">
    <name type="scientific">Acrobeloides nanus</name>
    <dbReference type="NCBI Taxonomy" id="290746"/>
    <lineage>
        <taxon>Eukaryota</taxon>
        <taxon>Metazoa</taxon>
        <taxon>Ecdysozoa</taxon>
        <taxon>Nematoda</taxon>
        <taxon>Chromadorea</taxon>
        <taxon>Rhabditida</taxon>
        <taxon>Tylenchina</taxon>
        <taxon>Cephalobomorpha</taxon>
        <taxon>Cephaloboidea</taxon>
        <taxon>Cephalobidae</taxon>
        <taxon>Acrobeloides</taxon>
    </lineage>
</organism>
<keyword evidence="1" id="KW-0732">Signal</keyword>
<dbReference type="Gene3D" id="3.30.30.120">
    <property type="entry name" value="Diapause-specific peptide"/>
    <property type="match status" value="1"/>
</dbReference>
<dbReference type="AlphaFoldDB" id="A0A914EE92"/>
<dbReference type="WBParaSite" id="ACRNAN_scaffold769.g15805.t1">
    <property type="protein sequence ID" value="ACRNAN_scaffold769.g15805.t1"/>
    <property type="gene ID" value="ACRNAN_scaffold769.g15805"/>
</dbReference>
<protein>
    <submittedName>
        <fullName evidence="3">Uncharacterized protein</fullName>
    </submittedName>
</protein>
<sequence length="112" mass="12179">MRLLLFTIFIVGVFLTAMPFVQGVNNFVATPSCNGLCGVTPSERDQCCRTNGHLSFSHCDGLMHCKQGVYPHVATPSCNGFCGGTQSEKDQCCRTNGRLSYSHCTGTVYCNE</sequence>
<name>A0A914EE92_9BILA</name>
<feature type="signal peptide" evidence="1">
    <location>
        <begin position="1"/>
        <end position="23"/>
    </location>
</feature>
<dbReference type="Proteomes" id="UP000887540">
    <property type="component" value="Unplaced"/>
</dbReference>
<proteinExistence type="predicted"/>
<evidence type="ECO:0000313" key="3">
    <source>
        <dbReference type="WBParaSite" id="ACRNAN_scaffold769.g15805.t1"/>
    </source>
</evidence>
<evidence type="ECO:0000313" key="2">
    <source>
        <dbReference type="Proteomes" id="UP000887540"/>
    </source>
</evidence>
<reference evidence="3" key="1">
    <citation type="submission" date="2022-11" db="UniProtKB">
        <authorList>
            <consortium name="WormBaseParasite"/>
        </authorList>
    </citation>
    <scope>IDENTIFICATION</scope>
</reference>